<accession>S8C1D5</accession>
<name>S8C1D5_9LAMI</name>
<feature type="non-terminal residue" evidence="2">
    <location>
        <position position="87"/>
    </location>
</feature>
<evidence type="ECO:0000313" key="2">
    <source>
        <dbReference type="EMBL" id="EPS60504.1"/>
    </source>
</evidence>
<feature type="non-terminal residue" evidence="2">
    <location>
        <position position="1"/>
    </location>
</feature>
<feature type="domain" description="Malectin" evidence="1">
    <location>
        <begin position="3"/>
        <end position="86"/>
    </location>
</feature>
<dbReference type="Gene3D" id="2.60.120.430">
    <property type="entry name" value="Galactose-binding lectin"/>
    <property type="match status" value="1"/>
</dbReference>
<dbReference type="AlphaFoldDB" id="S8C1D5"/>
<dbReference type="EMBL" id="AUSU01007522">
    <property type="protein sequence ID" value="EPS60504.1"/>
    <property type="molecule type" value="Genomic_DNA"/>
</dbReference>
<dbReference type="InterPro" id="IPR021720">
    <property type="entry name" value="Malectin_dom"/>
</dbReference>
<evidence type="ECO:0000313" key="3">
    <source>
        <dbReference type="Proteomes" id="UP000015453"/>
    </source>
</evidence>
<sequence>SNFSIKCGGPQFTSSTGIVFESDNETLGPATYYVTSTRRWAVSNVGLPITISGIPNPKYQASTLTTVGNTLDPQIFQTARVSSGSLR</sequence>
<proteinExistence type="predicted"/>
<comment type="caution">
    <text evidence="2">The sequence shown here is derived from an EMBL/GenBank/DDBJ whole genome shotgun (WGS) entry which is preliminary data.</text>
</comment>
<keyword evidence="3" id="KW-1185">Reference proteome</keyword>
<dbReference type="Proteomes" id="UP000015453">
    <property type="component" value="Unassembled WGS sequence"/>
</dbReference>
<protein>
    <recommendedName>
        <fullName evidence="1">Malectin domain-containing protein</fullName>
    </recommendedName>
</protein>
<gene>
    <name evidence="2" type="ORF">M569_14299</name>
</gene>
<dbReference type="OrthoDB" id="1721643at2759"/>
<dbReference type="Pfam" id="PF11721">
    <property type="entry name" value="Malectin"/>
    <property type="match status" value="1"/>
</dbReference>
<reference evidence="2 3" key="1">
    <citation type="journal article" date="2013" name="BMC Genomics">
        <title>The miniature genome of a carnivorous plant Genlisea aurea contains a low number of genes and short non-coding sequences.</title>
        <authorList>
            <person name="Leushkin E.V."/>
            <person name="Sutormin R.A."/>
            <person name="Nabieva E.R."/>
            <person name="Penin A.A."/>
            <person name="Kondrashov A.S."/>
            <person name="Logacheva M.D."/>
        </authorList>
    </citation>
    <scope>NUCLEOTIDE SEQUENCE [LARGE SCALE GENOMIC DNA]</scope>
</reference>
<evidence type="ECO:0000259" key="1">
    <source>
        <dbReference type="Pfam" id="PF11721"/>
    </source>
</evidence>
<organism evidence="2 3">
    <name type="scientific">Genlisea aurea</name>
    <dbReference type="NCBI Taxonomy" id="192259"/>
    <lineage>
        <taxon>Eukaryota</taxon>
        <taxon>Viridiplantae</taxon>
        <taxon>Streptophyta</taxon>
        <taxon>Embryophyta</taxon>
        <taxon>Tracheophyta</taxon>
        <taxon>Spermatophyta</taxon>
        <taxon>Magnoliopsida</taxon>
        <taxon>eudicotyledons</taxon>
        <taxon>Gunneridae</taxon>
        <taxon>Pentapetalae</taxon>
        <taxon>asterids</taxon>
        <taxon>lamiids</taxon>
        <taxon>Lamiales</taxon>
        <taxon>Lentibulariaceae</taxon>
        <taxon>Genlisea</taxon>
    </lineage>
</organism>